<evidence type="ECO:0008006" key="3">
    <source>
        <dbReference type="Google" id="ProtNLM"/>
    </source>
</evidence>
<name>A0A7K0C923_9ACTN</name>
<evidence type="ECO:0000313" key="2">
    <source>
        <dbReference type="Proteomes" id="UP000487268"/>
    </source>
</evidence>
<dbReference type="Gene3D" id="3.40.50.150">
    <property type="entry name" value="Vaccinia Virus protein VP39"/>
    <property type="match status" value="1"/>
</dbReference>
<dbReference type="SUPFAM" id="SSF53335">
    <property type="entry name" value="S-adenosyl-L-methionine-dependent methyltransferases"/>
    <property type="match status" value="1"/>
</dbReference>
<reference evidence="1 2" key="1">
    <citation type="submission" date="2019-10" db="EMBL/GenBank/DDBJ databases">
        <title>Actinomadura rubteroloni sp. nov. and Actinomadura macrotermitis sp. nov., isolated from the gut of fungus growing-termite Macrotermes natalensis.</title>
        <authorList>
            <person name="Benndorf R."/>
            <person name="Martin K."/>
            <person name="Kuefner M."/>
            <person name="De Beer W."/>
            <person name="Kaster A.-K."/>
            <person name="Vollmers J."/>
            <person name="Poulsen M."/>
            <person name="Beemelmanns C."/>
        </authorList>
    </citation>
    <scope>NUCLEOTIDE SEQUENCE [LARGE SCALE GENOMIC DNA]</scope>
    <source>
        <strain evidence="1 2">RB68</strain>
    </source>
</reference>
<accession>A0A7K0C923</accession>
<evidence type="ECO:0000313" key="1">
    <source>
        <dbReference type="EMBL" id="MQY09883.1"/>
    </source>
</evidence>
<keyword evidence="2" id="KW-1185">Reference proteome</keyword>
<dbReference type="AlphaFoldDB" id="A0A7K0C923"/>
<proteinExistence type="predicted"/>
<dbReference type="Proteomes" id="UP000487268">
    <property type="component" value="Unassembled WGS sequence"/>
</dbReference>
<gene>
    <name evidence="1" type="ORF">ACRB68_80130</name>
</gene>
<protein>
    <recommendedName>
        <fullName evidence="3">DNA (cytosine-5-)-methyltransferase</fullName>
    </recommendedName>
</protein>
<dbReference type="EMBL" id="WEGH01000009">
    <property type="protein sequence ID" value="MQY09883.1"/>
    <property type="molecule type" value="Genomic_DNA"/>
</dbReference>
<dbReference type="InterPro" id="IPR029063">
    <property type="entry name" value="SAM-dependent_MTases_sf"/>
</dbReference>
<organism evidence="1 2">
    <name type="scientific">Actinomadura macrotermitis</name>
    <dbReference type="NCBI Taxonomy" id="2585200"/>
    <lineage>
        <taxon>Bacteria</taxon>
        <taxon>Bacillati</taxon>
        <taxon>Actinomycetota</taxon>
        <taxon>Actinomycetes</taxon>
        <taxon>Streptosporangiales</taxon>
        <taxon>Thermomonosporaceae</taxon>
        <taxon>Actinomadura</taxon>
    </lineage>
</organism>
<comment type="caution">
    <text evidence="1">The sequence shown here is derived from an EMBL/GenBank/DDBJ whole genome shotgun (WGS) entry which is preliminary data.</text>
</comment>
<sequence length="245" mass="26158">MTITAGGGPGLAGGTRLPGRPRILDAFCGEGGTGAGLRRAGFHVTGVDHVRRDSYAGDVFVQADAIAYIREHGHEFDAIAAAPPCQRYSSMAGRHADREYPDLIPPTREALREVADPAGIPWVIENVPGAPLYGALELCGTHFGLRAVCRDGVERWLRRHRRFEFSPNVWIMAPGGCHCHGRPIGGVYGTGGGGPMTRGYKFHAAEARQAMGIDWMTLPALAQAIPPAYGEYIGDALMETVKAGV</sequence>